<feature type="transmembrane region" description="Helical" evidence="8">
    <location>
        <begin position="298"/>
        <end position="315"/>
    </location>
</feature>
<keyword evidence="6 8" id="KW-1133">Transmembrane helix</keyword>
<evidence type="ECO:0000259" key="9">
    <source>
        <dbReference type="PROSITE" id="PS51012"/>
    </source>
</evidence>
<dbReference type="InterPro" id="IPR013525">
    <property type="entry name" value="ABC2_TM"/>
</dbReference>
<feature type="transmembrane region" description="Helical" evidence="8">
    <location>
        <begin position="264"/>
        <end position="286"/>
    </location>
</feature>
<feature type="transmembrane region" description="Helical" evidence="8">
    <location>
        <begin position="20"/>
        <end position="39"/>
    </location>
</feature>
<dbReference type="EMBL" id="JBHUMY010000004">
    <property type="protein sequence ID" value="MFD2659504.1"/>
    <property type="molecule type" value="Genomic_DNA"/>
</dbReference>
<dbReference type="Pfam" id="PF12698">
    <property type="entry name" value="ABC2_membrane_3"/>
    <property type="match status" value="1"/>
</dbReference>
<gene>
    <name evidence="10" type="ORF">ACFSW5_04405</name>
</gene>
<dbReference type="InterPro" id="IPR051449">
    <property type="entry name" value="ABC-2_transporter_component"/>
</dbReference>
<comment type="similarity">
    <text evidence="2">Belongs to the ABC-2 integral membrane protein family.</text>
</comment>
<keyword evidence="3" id="KW-0813">Transport</keyword>
<evidence type="ECO:0000256" key="4">
    <source>
        <dbReference type="ARBA" id="ARBA00022475"/>
    </source>
</evidence>
<evidence type="ECO:0000256" key="2">
    <source>
        <dbReference type="ARBA" id="ARBA00007783"/>
    </source>
</evidence>
<feature type="transmembrane region" description="Helical" evidence="8">
    <location>
        <begin position="229"/>
        <end position="252"/>
    </location>
</feature>
<comment type="caution">
    <text evidence="10">The sequence shown here is derived from an EMBL/GenBank/DDBJ whole genome shotgun (WGS) entry which is preliminary data.</text>
</comment>
<dbReference type="InterPro" id="IPR047817">
    <property type="entry name" value="ABC2_TM_bact-type"/>
</dbReference>
<evidence type="ECO:0000256" key="1">
    <source>
        <dbReference type="ARBA" id="ARBA00004651"/>
    </source>
</evidence>
<sequence length="403" mass="43810">MNIREVLANEWRYIFKDKKVFAILFLIPALYTLLFGSVYSHHKVTDVATVLFDQDQSKLSREIVQALDASQSLRVEREVYSEADVKRAIDEGEAKAGVIIPSGLEASVKAGTPSSVMTLIDGSNMMIANTVVKGANEVISTFSYGVSTQKLLMSGQQEDEITATFSTIPFSYRVLYNPTFDYSDFLVNGMVGVALQQVLFLGIGLTVSREKEAGSWESLGAWKLQPWRLAFAKTFPYFVIGTFNTIVAALLMTRIFGLSLRGSIGALVLLALLFSYAVAGLGYLVSLTAKDRVSATQNAMLIALPSFVLSGYSWPFDAMPDALVTIGHMLPLTYFLEGIRDVYLKGHGLSAIVQDCAALGIIGSASFLAAFLYTRFLAFRAKSEASGDIQPAAAQSPSNPVSM</sequence>
<evidence type="ECO:0000256" key="3">
    <source>
        <dbReference type="ARBA" id="ARBA00022448"/>
    </source>
</evidence>
<keyword evidence="4" id="KW-1003">Cell membrane</keyword>
<evidence type="ECO:0000256" key="7">
    <source>
        <dbReference type="ARBA" id="ARBA00023136"/>
    </source>
</evidence>
<evidence type="ECO:0000313" key="10">
    <source>
        <dbReference type="EMBL" id="MFD2659504.1"/>
    </source>
</evidence>
<accession>A0ABW5QT99</accession>
<reference evidence="11" key="1">
    <citation type="journal article" date="2019" name="Int. J. Syst. Evol. Microbiol.">
        <title>The Global Catalogue of Microorganisms (GCM) 10K type strain sequencing project: providing services to taxonomists for standard genome sequencing and annotation.</title>
        <authorList>
            <consortium name="The Broad Institute Genomics Platform"/>
            <consortium name="The Broad Institute Genome Sequencing Center for Infectious Disease"/>
            <person name="Wu L."/>
            <person name="Ma J."/>
        </authorList>
    </citation>
    <scope>NUCLEOTIDE SEQUENCE [LARGE SCALE GENOMIC DNA]</scope>
    <source>
        <strain evidence="11">TISTR 1827</strain>
    </source>
</reference>
<protein>
    <submittedName>
        <fullName evidence="10">ABC transporter permease</fullName>
    </submittedName>
</protein>
<keyword evidence="7 8" id="KW-0472">Membrane</keyword>
<comment type="subcellular location">
    <subcellularLocation>
        <location evidence="1">Cell membrane</location>
        <topology evidence="1">Multi-pass membrane protein</topology>
    </subcellularLocation>
</comment>
<dbReference type="Proteomes" id="UP001597493">
    <property type="component" value="Unassembled WGS sequence"/>
</dbReference>
<proteinExistence type="inferred from homology"/>
<evidence type="ECO:0000256" key="6">
    <source>
        <dbReference type="ARBA" id="ARBA00022989"/>
    </source>
</evidence>
<evidence type="ECO:0000313" key="11">
    <source>
        <dbReference type="Proteomes" id="UP001597493"/>
    </source>
</evidence>
<dbReference type="Gene3D" id="3.40.1710.10">
    <property type="entry name" value="abc type-2 transporter like domain"/>
    <property type="match status" value="1"/>
</dbReference>
<keyword evidence="5 8" id="KW-0812">Transmembrane</keyword>
<dbReference type="PROSITE" id="PS51012">
    <property type="entry name" value="ABC_TM2"/>
    <property type="match status" value="1"/>
</dbReference>
<feature type="transmembrane region" description="Helical" evidence="8">
    <location>
        <begin position="351"/>
        <end position="373"/>
    </location>
</feature>
<dbReference type="RefSeq" id="WP_379270195.1">
    <property type="nucleotide sequence ID" value="NZ_JBHUGT010000020.1"/>
</dbReference>
<dbReference type="PANTHER" id="PTHR30294:SF29">
    <property type="entry name" value="MULTIDRUG ABC TRANSPORTER PERMEASE YBHS-RELATED"/>
    <property type="match status" value="1"/>
</dbReference>
<feature type="transmembrane region" description="Helical" evidence="8">
    <location>
        <begin position="185"/>
        <end position="208"/>
    </location>
</feature>
<name>A0ABW5QT99_9BACL</name>
<organism evidence="10 11">
    <name type="scientific">Paenibacillus thailandensis</name>
    <dbReference type="NCBI Taxonomy" id="393250"/>
    <lineage>
        <taxon>Bacteria</taxon>
        <taxon>Bacillati</taxon>
        <taxon>Bacillota</taxon>
        <taxon>Bacilli</taxon>
        <taxon>Bacillales</taxon>
        <taxon>Paenibacillaceae</taxon>
        <taxon>Paenibacillus</taxon>
    </lineage>
</organism>
<evidence type="ECO:0000256" key="8">
    <source>
        <dbReference type="SAM" id="Phobius"/>
    </source>
</evidence>
<dbReference type="PANTHER" id="PTHR30294">
    <property type="entry name" value="MEMBRANE COMPONENT OF ABC TRANSPORTER YHHJ-RELATED"/>
    <property type="match status" value="1"/>
</dbReference>
<evidence type="ECO:0000256" key="5">
    <source>
        <dbReference type="ARBA" id="ARBA00022692"/>
    </source>
</evidence>
<keyword evidence="11" id="KW-1185">Reference proteome</keyword>
<feature type="domain" description="ABC transmembrane type-2" evidence="9">
    <location>
        <begin position="150"/>
        <end position="382"/>
    </location>
</feature>